<dbReference type="InterPro" id="IPR045177">
    <property type="entry name" value="FDM1-5/IDN2"/>
</dbReference>
<reference evidence="2" key="1">
    <citation type="journal article" date="2016" name="Nat. Genet.">
        <title>A high-quality carrot genome assembly provides new insights into carotenoid accumulation and asterid genome evolution.</title>
        <authorList>
            <person name="Iorizzo M."/>
            <person name="Ellison S."/>
            <person name="Senalik D."/>
            <person name="Zeng P."/>
            <person name="Satapoomin P."/>
            <person name="Huang J."/>
            <person name="Bowman M."/>
            <person name="Iovene M."/>
            <person name="Sanseverino W."/>
            <person name="Cavagnaro P."/>
            <person name="Yildiz M."/>
            <person name="Macko-Podgorni A."/>
            <person name="Moranska E."/>
            <person name="Grzebelus E."/>
            <person name="Grzebelus D."/>
            <person name="Ashrafi H."/>
            <person name="Zheng Z."/>
            <person name="Cheng S."/>
            <person name="Spooner D."/>
            <person name="Van Deynze A."/>
            <person name="Simon P."/>
        </authorList>
    </citation>
    <scope>NUCLEOTIDE SEQUENCE [LARGE SCALE GENOMIC DNA]</scope>
    <source>
        <tissue evidence="2">Leaf</tissue>
    </source>
</reference>
<accession>A0A162AIN7</accession>
<dbReference type="InterPro" id="IPR005381">
    <property type="entry name" value="Znf-XS_domain"/>
</dbReference>
<evidence type="ECO:0000259" key="1">
    <source>
        <dbReference type="Pfam" id="PF03470"/>
    </source>
</evidence>
<dbReference type="Gramene" id="KZN01633">
    <property type="protein sequence ID" value="KZN01633"/>
    <property type="gene ID" value="DCAR_010387"/>
</dbReference>
<dbReference type="AlphaFoldDB" id="A0A162AIN7"/>
<dbReference type="Pfam" id="PF03470">
    <property type="entry name" value="zf-XS"/>
    <property type="match status" value="1"/>
</dbReference>
<protein>
    <recommendedName>
        <fullName evidence="1">Zinc finger-XS domain-containing protein</fullName>
    </recommendedName>
</protein>
<proteinExistence type="predicted"/>
<dbReference type="GO" id="GO:0080188">
    <property type="term" value="P:gene silencing by siRNA-directed DNA methylation"/>
    <property type="evidence" value="ECO:0007669"/>
    <property type="project" value="InterPro"/>
</dbReference>
<dbReference type="EMBL" id="LNRQ01000003">
    <property type="protein sequence ID" value="KZN01633.1"/>
    <property type="molecule type" value="Genomic_DNA"/>
</dbReference>
<comment type="caution">
    <text evidence="2">The sequence shown here is derived from an EMBL/GenBank/DDBJ whole genome shotgun (WGS) entry which is preliminary data.</text>
</comment>
<feature type="domain" description="Zinc finger-XS" evidence="1">
    <location>
        <begin position="41"/>
        <end position="84"/>
    </location>
</feature>
<dbReference type="OMA" id="YPFCAGK"/>
<dbReference type="STRING" id="79200.A0A162AIN7"/>
<gene>
    <name evidence="2" type="ORF">DCAR_010387</name>
</gene>
<dbReference type="PANTHER" id="PTHR21596:SF3">
    <property type="entry name" value="FACTOR OF DNA METHYLATION 1-RELATED"/>
    <property type="match status" value="1"/>
</dbReference>
<sequence>MDSNSESDITDSEIDEYKEKPYSLLKDGILKVKRSDGSLKCPFCPGKKKQVYGRKDLLQHAQGIGSSSSYKRTAKAKAKHLALAAYLQQEQQVRRSSRCRSDGECRKLVRGG</sequence>
<evidence type="ECO:0000313" key="2">
    <source>
        <dbReference type="EMBL" id="KZN01633.1"/>
    </source>
</evidence>
<name>A0A162AIN7_DAUCS</name>
<organism evidence="2">
    <name type="scientific">Daucus carota subsp. sativus</name>
    <name type="common">Carrot</name>
    <dbReference type="NCBI Taxonomy" id="79200"/>
    <lineage>
        <taxon>Eukaryota</taxon>
        <taxon>Viridiplantae</taxon>
        <taxon>Streptophyta</taxon>
        <taxon>Embryophyta</taxon>
        <taxon>Tracheophyta</taxon>
        <taxon>Spermatophyta</taxon>
        <taxon>Magnoliopsida</taxon>
        <taxon>eudicotyledons</taxon>
        <taxon>Gunneridae</taxon>
        <taxon>Pentapetalae</taxon>
        <taxon>asterids</taxon>
        <taxon>campanulids</taxon>
        <taxon>Apiales</taxon>
        <taxon>Apiaceae</taxon>
        <taxon>Apioideae</taxon>
        <taxon>Scandiceae</taxon>
        <taxon>Daucinae</taxon>
        <taxon>Daucus</taxon>
        <taxon>Daucus sect. Daucus</taxon>
    </lineage>
</organism>
<dbReference type="PANTHER" id="PTHR21596">
    <property type="entry name" value="RIBONUCLEASE P SUBUNIT P38"/>
    <property type="match status" value="1"/>
</dbReference>